<proteinExistence type="predicted"/>
<organism evidence="5 6">
    <name type="scientific">Polarella glacialis</name>
    <name type="common">Dinoflagellate</name>
    <dbReference type="NCBI Taxonomy" id="89957"/>
    <lineage>
        <taxon>Eukaryota</taxon>
        <taxon>Sar</taxon>
        <taxon>Alveolata</taxon>
        <taxon>Dinophyceae</taxon>
        <taxon>Suessiales</taxon>
        <taxon>Suessiaceae</taxon>
        <taxon>Polarella</taxon>
    </lineage>
</organism>
<keyword evidence="3" id="KW-0067">ATP-binding</keyword>
<accession>A0A813IS05</accession>
<evidence type="ECO:0000256" key="1">
    <source>
        <dbReference type="ARBA" id="ARBA00022598"/>
    </source>
</evidence>
<dbReference type="AlphaFoldDB" id="A0A813IS05"/>
<dbReference type="PROSITE" id="PS00866">
    <property type="entry name" value="CPSASE_1"/>
    <property type="match status" value="1"/>
</dbReference>
<dbReference type="InterPro" id="IPR005479">
    <property type="entry name" value="CPAse_ATP-bd"/>
</dbReference>
<dbReference type="EMBL" id="CAJNNW010012919">
    <property type="protein sequence ID" value="CAE8654846.1"/>
    <property type="molecule type" value="Genomic_DNA"/>
</dbReference>
<dbReference type="GO" id="GO:0005524">
    <property type="term" value="F:ATP binding"/>
    <property type="evidence" value="ECO:0007669"/>
    <property type="project" value="UniProtKB-KW"/>
</dbReference>
<dbReference type="PANTHER" id="PTHR11405">
    <property type="entry name" value="CARBAMOYLTRANSFERASE FAMILY MEMBER"/>
    <property type="match status" value="1"/>
</dbReference>
<comment type="caution">
    <text evidence="5">The sequence shown here is derived from an EMBL/GenBank/DDBJ whole genome shotgun (WGS) entry which is preliminary data.</text>
</comment>
<evidence type="ECO:0000256" key="3">
    <source>
        <dbReference type="ARBA" id="ARBA00022840"/>
    </source>
</evidence>
<protein>
    <recommendedName>
        <fullName evidence="4">Carbamoyl phosphate synthase ATP-binding domain-containing protein</fullName>
    </recommendedName>
</protein>
<reference evidence="5" key="1">
    <citation type="submission" date="2021-02" db="EMBL/GenBank/DDBJ databases">
        <authorList>
            <person name="Dougan E. K."/>
            <person name="Rhodes N."/>
            <person name="Thang M."/>
            <person name="Chan C."/>
        </authorList>
    </citation>
    <scope>NUCLEOTIDE SEQUENCE</scope>
</reference>
<evidence type="ECO:0000256" key="2">
    <source>
        <dbReference type="ARBA" id="ARBA00022741"/>
    </source>
</evidence>
<name>A0A813IS05_POLGL</name>
<evidence type="ECO:0000313" key="5">
    <source>
        <dbReference type="EMBL" id="CAE8654846.1"/>
    </source>
</evidence>
<dbReference type="GO" id="GO:0006541">
    <property type="term" value="P:glutamine metabolic process"/>
    <property type="evidence" value="ECO:0007669"/>
    <property type="project" value="TreeGrafter"/>
</dbReference>
<feature type="non-terminal residue" evidence="5">
    <location>
        <position position="1"/>
    </location>
</feature>
<keyword evidence="2" id="KW-0547">Nucleotide-binding</keyword>
<feature type="domain" description="Carbamoyl phosphate synthase ATP-binding" evidence="4">
    <location>
        <begin position="27"/>
        <end position="41"/>
    </location>
</feature>
<gene>
    <name evidence="5" type="ORF">PGLA2088_LOCUS11246</name>
</gene>
<dbReference type="PANTHER" id="PTHR11405:SF53">
    <property type="entry name" value="CARBAMOYL-PHOSPHATE SYNTHASE [AMMONIA], MITOCHONDRIAL"/>
    <property type="match status" value="1"/>
</dbReference>
<keyword evidence="1" id="KW-0436">Ligase</keyword>
<dbReference type="SUPFAM" id="SSF56059">
    <property type="entry name" value="Glutathione synthetase ATP-binding domain-like"/>
    <property type="match status" value="1"/>
</dbReference>
<evidence type="ECO:0000313" key="6">
    <source>
        <dbReference type="Proteomes" id="UP000626109"/>
    </source>
</evidence>
<dbReference type="PRINTS" id="PR00098">
    <property type="entry name" value="CPSASE"/>
</dbReference>
<dbReference type="GO" id="GO:0005737">
    <property type="term" value="C:cytoplasm"/>
    <property type="evidence" value="ECO:0007669"/>
    <property type="project" value="TreeGrafter"/>
</dbReference>
<dbReference type="Proteomes" id="UP000626109">
    <property type="component" value="Unassembled WGS sequence"/>
</dbReference>
<dbReference type="GO" id="GO:0004088">
    <property type="term" value="F:carbamoyl-phosphate synthase (glutamine-hydrolyzing) activity"/>
    <property type="evidence" value="ECO:0007669"/>
    <property type="project" value="TreeGrafter"/>
</dbReference>
<feature type="non-terminal residue" evidence="5">
    <location>
        <position position="104"/>
    </location>
</feature>
<dbReference type="InterPro" id="IPR005483">
    <property type="entry name" value="CPSase_dom"/>
</dbReference>
<evidence type="ECO:0000259" key="4">
    <source>
        <dbReference type="PROSITE" id="PS00866"/>
    </source>
</evidence>
<dbReference type="Pfam" id="PF02786">
    <property type="entry name" value="CPSase_L_D2"/>
    <property type="match status" value="1"/>
</dbReference>
<dbReference type="Gene3D" id="3.30.470.20">
    <property type="entry name" value="ATP-grasp fold, B domain"/>
    <property type="match status" value="1"/>
</dbReference>
<sequence>SIGERVAESDCAETVAEARAIAKRIGYPVLVRAAFALGGLGSGFAANEAELDVLCNRALVNSPQVIVDECLRGWKELEYEVMRDAQDNCLVVCNMENLDPMGTL</sequence>